<dbReference type="EMBL" id="QVXO01000029">
    <property type="protein sequence ID" value="RPJ90204.1"/>
    <property type="molecule type" value="Genomic_DNA"/>
</dbReference>
<evidence type="ECO:0000313" key="3">
    <source>
        <dbReference type="EMBL" id="RPJ90204.1"/>
    </source>
</evidence>
<evidence type="ECO:0000256" key="1">
    <source>
        <dbReference type="SAM" id="Phobius"/>
    </source>
</evidence>
<feature type="transmembrane region" description="Helical" evidence="1">
    <location>
        <begin position="31"/>
        <end position="51"/>
    </location>
</feature>
<keyword evidence="1" id="KW-0472">Membrane</keyword>
<feature type="domain" description="DUF802" evidence="2">
    <location>
        <begin position="645"/>
        <end position="697"/>
    </location>
</feature>
<keyword evidence="1" id="KW-0812">Transmembrane</keyword>
<dbReference type="RefSeq" id="WP_118933268.1">
    <property type="nucleotide sequence ID" value="NZ_CP061008.1"/>
</dbReference>
<feature type="domain" description="DUF802" evidence="2">
    <location>
        <begin position="328"/>
        <end position="380"/>
    </location>
</feature>
<dbReference type="OrthoDB" id="6053769at2"/>
<name>A0A424WA99_ALCXX</name>
<keyword evidence="1" id="KW-1133">Transmembrane helix</keyword>
<comment type="caution">
    <text evidence="3">The sequence shown here is derived from an EMBL/GenBank/DDBJ whole genome shotgun (WGS) entry which is preliminary data.</text>
</comment>
<sequence>MSKYLTNLVVFLAGLAVVGWIGVGYAGTNPLALAVTLLIGVCYLGGALELLRYQQATSSLMRALSGLSEAPGNLGSWLDQLPPGLRNAARLRIEGERAGLPGPALTPYLVGLLVLLGMLGTFLGMVVTLRGTGLALESATDLAAIRASLAAPVKGLGFAFGTSIAGVASSAMLGLLAALCRRDRVRAAQLLDSKAATTLRVYSQGYQREESFKLLQRQAEVMQRQAEAMPTLVDKLQAMMGDMARQNQALSDRHMASQDAFQGKAEAAYSRLAAVMEQSMKESVSQSARSAGAALQPVVEATMASLSRETASLQDTVTQAVQRQLEGLTSGFQATTSNVAGIWNQALAGQQRASEALSQDLRASLDHFAQTFEQRSAALLDSVSSRLEESSGSMSQAWTQALSRQEQASEKLAGDNLQALTAAAASFEQHSASLLRTLNQSHTLLQSELASRDQQRLAAWTDTLGAMGATLRQEWEQSGAQAAERQEAISATLAQTVRDITAQAEVQARLLEGVSARMEAAANGVSQQWASALARQEQAGEKLAGDNREALAAAAATFEQHSAALLQTLDQSHTQLQAALASRDQERLAAWTGTLTAMAATLSQEWQQAGADTVARQQAASDTLAQTARDIAAQTQAQAGLLESVSARLETAAGSVTQAWTEAQARQEQVNAKLAGDNQQALETAAATFEQHSAALLQTLDQSHAELQTALASRDQERLAAWTGTLTAMAAKLGQEWEQAGTQAALRQLEVNDTLAQTARDVSAQTQAQAGLLESVSARLETAATGVTQAWTEAQARQEQANAKLAGDTQQALETAAASFEQHSAALLQTLDQSHAELQAALASRDQERLAAWTGTLTAMAAKLGQEWEQAGTQAALRQLEVNDTLAQTARDITAQTQAQAGLLESVSARLETAATGVTQAWTEAQARQEQANAKLAGDNQQALETAAAAFEQHSAALLQTLEQSQTDLQNALAAEDQARLEAWTGKLGTIADSLRAEWEQTSSYTANQQQQICDTLAITAQDISAQTQASANDTIAEIGRLVQAASEAPRAAAEVIGELRQKLSDSMERDNDMLEERNRLLETLGTLLDAVNHTAAEQRTAVDALVSSSAELLDRVGTQFTEQAQAETGKLAEVAAQVASGAAEVASLGESFGTAVQLFGESNDKLVAHLQRIEAALDKSIARGDEQLAYYVAQAREVVDLSMVSQKQIVENLQQLAIQRATAGAEAA</sequence>
<feature type="domain" description="DUF802" evidence="2">
    <location>
        <begin position="907"/>
        <end position="959"/>
    </location>
</feature>
<dbReference type="Pfam" id="PF05650">
    <property type="entry name" value="DUF802"/>
    <property type="match status" value="6"/>
</dbReference>
<feature type="domain" description="DUF802" evidence="2">
    <location>
        <begin position="776"/>
        <end position="828"/>
    </location>
</feature>
<evidence type="ECO:0000259" key="2">
    <source>
        <dbReference type="Pfam" id="PF05650"/>
    </source>
</evidence>
<dbReference type="InterPro" id="IPR008520">
    <property type="entry name" value="DUF802"/>
</dbReference>
<accession>A0A424WA99</accession>
<feature type="domain" description="DUF802" evidence="2">
    <location>
        <begin position="383"/>
        <end position="435"/>
    </location>
</feature>
<feature type="transmembrane region" description="Helical" evidence="1">
    <location>
        <begin position="7"/>
        <end position="25"/>
    </location>
</feature>
<reference evidence="3 4" key="1">
    <citation type="submission" date="2018-08" db="EMBL/GenBank/DDBJ databases">
        <title>Achromobacter xylosoxidans Genome sequencing and assembly.</title>
        <authorList>
            <person name="Wang R."/>
            <person name="Rensing C."/>
            <person name="Li Y."/>
        </authorList>
    </citation>
    <scope>NUCLEOTIDE SEQUENCE [LARGE SCALE GENOMIC DNA]</scope>
    <source>
        <strain evidence="3 4">GD003A</strain>
    </source>
</reference>
<feature type="domain" description="DUF802" evidence="2">
    <location>
        <begin position="514"/>
        <end position="566"/>
    </location>
</feature>
<feature type="transmembrane region" description="Helical" evidence="1">
    <location>
        <begin position="105"/>
        <end position="127"/>
    </location>
</feature>
<gene>
    <name evidence="3" type="ORF">DY367_18615</name>
</gene>
<evidence type="ECO:0000313" key="4">
    <source>
        <dbReference type="Proteomes" id="UP000285324"/>
    </source>
</evidence>
<protein>
    <submittedName>
        <fullName evidence="3">DUF802 domain-containing protein</fullName>
    </submittedName>
</protein>
<dbReference type="Proteomes" id="UP000285324">
    <property type="component" value="Unassembled WGS sequence"/>
</dbReference>
<dbReference type="AlphaFoldDB" id="A0A424WA99"/>
<proteinExistence type="predicted"/>
<organism evidence="3 4">
    <name type="scientific">Alcaligenes xylosoxydans xylosoxydans</name>
    <name type="common">Achromobacter xylosoxidans</name>
    <dbReference type="NCBI Taxonomy" id="85698"/>
    <lineage>
        <taxon>Bacteria</taxon>
        <taxon>Pseudomonadati</taxon>
        <taxon>Pseudomonadota</taxon>
        <taxon>Betaproteobacteria</taxon>
        <taxon>Burkholderiales</taxon>
        <taxon>Alcaligenaceae</taxon>
        <taxon>Achromobacter</taxon>
    </lineage>
</organism>